<dbReference type="Gene3D" id="3.40.50.2300">
    <property type="match status" value="2"/>
</dbReference>
<keyword evidence="2" id="KW-0732">Signal</keyword>
<name>A0A1Y3XR60_9ACTN</name>
<protein>
    <submittedName>
        <fullName evidence="4">Amino acid ABC transporter substrate-binding protein</fullName>
    </submittedName>
</protein>
<organism evidence="4 5">
    <name type="scientific">[Collinsella] massiliensis</name>
    <dbReference type="NCBI Taxonomy" id="1232426"/>
    <lineage>
        <taxon>Bacteria</taxon>
        <taxon>Bacillati</taxon>
        <taxon>Actinomycetota</taxon>
        <taxon>Coriobacteriia</taxon>
        <taxon>Coriobacteriales</taxon>
        <taxon>Coriobacteriaceae</taxon>
        <taxon>Enorma</taxon>
    </lineage>
</organism>
<dbReference type="AlphaFoldDB" id="A0A1Y3XR60"/>
<evidence type="ECO:0000313" key="5">
    <source>
        <dbReference type="Proteomes" id="UP000195781"/>
    </source>
</evidence>
<dbReference type="InterPro" id="IPR006311">
    <property type="entry name" value="TAT_signal"/>
</dbReference>
<dbReference type="Proteomes" id="UP000195781">
    <property type="component" value="Unassembled WGS sequence"/>
</dbReference>
<proteinExistence type="inferred from homology"/>
<dbReference type="PANTHER" id="PTHR30483">
    <property type="entry name" value="LEUCINE-SPECIFIC-BINDING PROTEIN"/>
    <property type="match status" value="1"/>
</dbReference>
<evidence type="ECO:0000313" key="4">
    <source>
        <dbReference type="EMBL" id="OUN88002.1"/>
    </source>
</evidence>
<dbReference type="Pfam" id="PF13458">
    <property type="entry name" value="Peripla_BP_6"/>
    <property type="match status" value="1"/>
</dbReference>
<accession>A0A1Y3XR60</accession>
<dbReference type="PANTHER" id="PTHR30483:SF6">
    <property type="entry name" value="PERIPLASMIC BINDING PROTEIN OF ABC TRANSPORTER FOR NATURAL AMINO ACIDS"/>
    <property type="match status" value="1"/>
</dbReference>
<comment type="similarity">
    <text evidence="1">Belongs to the leucine-binding protein family.</text>
</comment>
<evidence type="ECO:0000256" key="2">
    <source>
        <dbReference type="ARBA" id="ARBA00022729"/>
    </source>
</evidence>
<feature type="domain" description="Leucine-binding protein" evidence="3">
    <location>
        <begin position="46"/>
        <end position="356"/>
    </location>
</feature>
<dbReference type="SUPFAM" id="SSF53822">
    <property type="entry name" value="Periplasmic binding protein-like I"/>
    <property type="match status" value="1"/>
</dbReference>
<dbReference type="InterPro" id="IPR028081">
    <property type="entry name" value="Leu-bd"/>
</dbReference>
<dbReference type="PROSITE" id="PS51318">
    <property type="entry name" value="TAT"/>
    <property type="match status" value="1"/>
</dbReference>
<reference evidence="5" key="1">
    <citation type="submission" date="2017-04" db="EMBL/GenBank/DDBJ databases">
        <title>Function of individual gut microbiota members based on whole genome sequencing of pure cultures obtained from chicken caecum.</title>
        <authorList>
            <person name="Medvecky M."/>
            <person name="Cejkova D."/>
            <person name="Polansky O."/>
            <person name="Karasova D."/>
            <person name="Kubasova T."/>
            <person name="Cizek A."/>
            <person name="Rychlik I."/>
        </authorList>
    </citation>
    <scope>NUCLEOTIDE SEQUENCE [LARGE SCALE GENOMIC DNA]</scope>
    <source>
        <strain evidence="5">An5</strain>
    </source>
</reference>
<evidence type="ECO:0000256" key="1">
    <source>
        <dbReference type="ARBA" id="ARBA00010062"/>
    </source>
</evidence>
<dbReference type="EMBL" id="NFIE01000014">
    <property type="protein sequence ID" value="OUN88002.1"/>
    <property type="molecule type" value="Genomic_DNA"/>
</dbReference>
<evidence type="ECO:0000259" key="3">
    <source>
        <dbReference type="Pfam" id="PF13458"/>
    </source>
</evidence>
<comment type="caution">
    <text evidence="4">The sequence shown here is derived from an EMBL/GenBank/DDBJ whole genome shotgun (WGS) entry which is preliminary data.</text>
</comment>
<sequence>MQNLSVNRRTFVAGTAGLGLMGALAGCSGGDEGAAGSGDAASGAFKLGGIGPTTGGAAIYGNACKNGAQIAIDEIAAAGGDVQFEMNFQDDENDAEKSVNAYNNLKDWGMQMLMGTTTSTPCVAVTAESNADHIFTITPSGSSTDCIGGQPDADGNVATPRKDNVFQMCFTDPNQGAASAQYIAEQGLGSKIAIIYKNDDTYSMGIRDTFVTKAEELGLDIVSESTFTEDSQTDFSVQLNDAKNAGADLVFLPIYYTPISLILTQANQMGYAPKWFGVDGMDGLLTVEGFDTSLAEGCMLLTPFVATADDEATKAFVSTYEENYGETPNQFAADAYDCIYVLKQAIEQSGVTSDMDASEICDGLMEAITSPDFSYTGLTTAGEAATWSDTGEVSKQPMGMVIQDGVYMPLDA</sequence>
<dbReference type="InterPro" id="IPR028082">
    <property type="entry name" value="Peripla_BP_I"/>
</dbReference>
<gene>
    <name evidence="4" type="ORF">B5G02_06950</name>
</gene>
<keyword evidence="5" id="KW-1185">Reference proteome</keyword>
<dbReference type="InterPro" id="IPR051010">
    <property type="entry name" value="BCAA_transport"/>
</dbReference>
<dbReference type="OrthoDB" id="9772589at2"/>